<dbReference type="EMBL" id="CU459003">
    <property type="protein sequence ID" value="CAM76637.1"/>
    <property type="molecule type" value="Genomic_DNA"/>
</dbReference>
<reference evidence="1" key="1">
    <citation type="journal article" date="2007" name="J. Bacteriol.">
        <title>Comparative genome analysis of four magnetotactic bacteria reveals a complex set of group-specific genes implicated in magnetosome biomineralization and function.</title>
        <authorList>
            <person name="Richter M."/>
            <person name="Kube M."/>
            <person name="Bazylinski D.A."/>
            <person name="Lombardot T."/>
            <person name="Gloeckner F.O."/>
            <person name="Reinhardt R."/>
            <person name="Schueler D."/>
        </authorList>
    </citation>
    <scope>NUCLEOTIDE SEQUENCE</scope>
    <source>
        <strain evidence="1">MSR-1</strain>
    </source>
</reference>
<dbReference type="AlphaFoldDB" id="A4U180"/>
<sequence>MSSILKGNFTPKKDVKVTATSDKTESLDEAFEREAVKRLGGSIAFVAKKKIDWDLKE</sequence>
<dbReference type="RefSeq" id="WP_158699524.1">
    <property type="nucleotide sequence ID" value="NZ_CP027527.1"/>
</dbReference>
<proteinExistence type="predicted"/>
<organism evidence="1">
    <name type="scientific">Magnetospirillum gryphiswaldense</name>
    <dbReference type="NCBI Taxonomy" id="55518"/>
    <lineage>
        <taxon>Bacteria</taxon>
        <taxon>Pseudomonadati</taxon>
        <taxon>Pseudomonadota</taxon>
        <taxon>Alphaproteobacteria</taxon>
        <taxon>Rhodospirillales</taxon>
        <taxon>Rhodospirillaceae</taxon>
        <taxon>Magnetospirillum</taxon>
    </lineage>
</organism>
<evidence type="ECO:0000313" key="1">
    <source>
        <dbReference type="EMBL" id="CAM76637.1"/>
    </source>
</evidence>
<gene>
    <name evidence="1" type="ORF">MGR_1167</name>
</gene>
<name>A4U180_9PROT</name>
<accession>A4U180</accession>
<protein>
    <submittedName>
        <fullName evidence="1">Uncharacterized protein</fullName>
    </submittedName>
</protein>